<dbReference type="GO" id="GO:0000502">
    <property type="term" value="C:proteasome complex"/>
    <property type="evidence" value="ECO:0007669"/>
    <property type="project" value="UniProtKB-KW"/>
</dbReference>
<dbReference type="Gene3D" id="3.40.1000.30">
    <property type="match status" value="1"/>
</dbReference>
<comment type="similarity">
    <text evidence="1">Belongs to the proteasome inhibitor PI31 family.</text>
</comment>
<dbReference type="PANTHER" id="PTHR13266">
    <property type="entry name" value="PROTEASOME INHIBITOR"/>
    <property type="match status" value="1"/>
</dbReference>
<keyword evidence="6" id="KW-1185">Reference proteome</keyword>
<feature type="domain" description="PI31 proteasome regulator N-terminal" evidence="4">
    <location>
        <begin position="15"/>
        <end position="159"/>
    </location>
</feature>
<dbReference type="InterPro" id="IPR045128">
    <property type="entry name" value="PI31-like"/>
</dbReference>
<evidence type="ECO:0000256" key="2">
    <source>
        <dbReference type="ARBA" id="ARBA00022942"/>
    </source>
</evidence>
<dbReference type="InterPro" id="IPR021625">
    <property type="entry name" value="PI31_Prot_N"/>
</dbReference>
<dbReference type="Pfam" id="PF11566">
    <property type="entry name" value="PI31_Prot_N"/>
    <property type="match status" value="1"/>
</dbReference>
<keyword evidence="3" id="KW-0472">Membrane</keyword>
<dbReference type="Proteomes" id="UP000241394">
    <property type="component" value="Chromosome LG8"/>
</dbReference>
<dbReference type="AlphaFoldDB" id="A0A2R6R8B4"/>
<dbReference type="GO" id="GO:0070628">
    <property type="term" value="F:proteasome binding"/>
    <property type="evidence" value="ECO:0007669"/>
    <property type="project" value="InterPro"/>
</dbReference>
<dbReference type="PANTHER" id="PTHR13266:SF1">
    <property type="entry name" value="PROTEASOME INHIBITOR PI31 SUBUNIT"/>
    <property type="match status" value="1"/>
</dbReference>
<proteinExistence type="inferred from homology"/>
<keyword evidence="3" id="KW-0812">Transmembrane</keyword>
<sequence length="277" mass="31596">MAFHDAVMGVIRAERPTFRNPLDKMAFAVHASFIASGYILLATGPAALAVLDPMNTQQSLMEVGIDGWDALDNNYAFIYSHPSNNPKRVFISCVPVDVMNEYLFVEAQSHRRSCWPFSVNILIRAFNDNYGRRNNYASQYRNFDKLVNLIDQMLLSQVNHNPSDPPSNQLSSCLYHPLVPVIPVYWQPQTGTGVFHPSSVYGIGRGRFAGPHDAKLNWVMAYNNYWSAYQHFEMAYQHFEMTYQFLVMAYQDWVNSECPHHPRGRGGRGRGHGRVLT</sequence>
<evidence type="ECO:0000313" key="6">
    <source>
        <dbReference type="Proteomes" id="UP000241394"/>
    </source>
</evidence>
<feature type="transmembrane region" description="Helical" evidence="3">
    <location>
        <begin position="27"/>
        <end position="51"/>
    </location>
</feature>
<gene>
    <name evidence="5" type="ORF">CEY00_Acc08609</name>
</gene>
<reference evidence="6" key="2">
    <citation type="journal article" date="2018" name="BMC Genomics">
        <title>A manually annotated Actinidia chinensis var. chinensis (kiwifruit) genome highlights the challenges associated with draft genomes and gene prediction in plants.</title>
        <authorList>
            <person name="Pilkington S.M."/>
            <person name="Crowhurst R."/>
            <person name="Hilario E."/>
            <person name="Nardozza S."/>
            <person name="Fraser L."/>
            <person name="Peng Y."/>
            <person name="Gunaseelan K."/>
            <person name="Simpson R."/>
            <person name="Tahir J."/>
            <person name="Deroles S.C."/>
            <person name="Templeton K."/>
            <person name="Luo Z."/>
            <person name="Davy M."/>
            <person name="Cheng C."/>
            <person name="McNeilage M."/>
            <person name="Scaglione D."/>
            <person name="Liu Y."/>
            <person name="Zhang Q."/>
            <person name="Datson P."/>
            <person name="De Silva N."/>
            <person name="Gardiner S.E."/>
            <person name="Bassett H."/>
            <person name="Chagne D."/>
            <person name="McCallum J."/>
            <person name="Dzierzon H."/>
            <person name="Deng C."/>
            <person name="Wang Y.Y."/>
            <person name="Barron L."/>
            <person name="Manako K."/>
            <person name="Bowen J."/>
            <person name="Foster T.M."/>
            <person name="Erridge Z.A."/>
            <person name="Tiffin H."/>
            <person name="Waite C.N."/>
            <person name="Davies K.M."/>
            <person name="Grierson E.P."/>
            <person name="Laing W.A."/>
            <person name="Kirk R."/>
            <person name="Chen X."/>
            <person name="Wood M."/>
            <person name="Montefiori M."/>
            <person name="Brummell D.A."/>
            <person name="Schwinn K.E."/>
            <person name="Catanach A."/>
            <person name="Fullerton C."/>
            <person name="Li D."/>
            <person name="Meiyalaghan S."/>
            <person name="Nieuwenhuizen N."/>
            <person name="Read N."/>
            <person name="Prakash R."/>
            <person name="Hunter D."/>
            <person name="Zhang H."/>
            <person name="McKenzie M."/>
            <person name="Knabel M."/>
            <person name="Harris A."/>
            <person name="Allan A.C."/>
            <person name="Gleave A."/>
            <person name="Chen A."/>
            <person name="Janssen B.J."/>
            <person name="Plunkett B."/>
            <person name="Ampomah-Dwamena C."/>
            <person name="Voogd C."/>
            <person name="Leif D."/>
            <person name="Lafferty D."/>
            <person name="Souleyre E.J.F."/>
            <person name="Varkonyi-Gasic E."/>
            <person name="Gambi F."/>
            <person name="Hanley J."/>
            <person name="Yao J.L."/>
            <person name="Cheung J."/>
            <person name="David K.M."/>
            <person name="Warren B."/>
            <person name="Marsh K."/>
            <person name="Snowden K.C."/>
            <person name="Lin-Wang K."/>
            <person name="Brian L."/>
            <person name="Martinez-Sanchez M."/>
            <person name="Wang M."/>
            <person name="Ileperuma N."/>
            <person name="Macnee N."/>
            <person name="Campin R."/>
            <person name="McAtee P."/>
            <person name="Drummond R.S.M."/>
            <person name="Espley R.V."/>
            <person name="Ireland H.S."/>
            <person name="Wu R."/>
            <person name="Atkinson R.G."/>
            <person name="Karunairetnam S."/>
            <person name="Bulley S."/>
            <person name="Chunkath S."/>
            <person name="Hanley Z."/>
            <person name="Storey R."/>
            <person name="Thrimawithana A.H."/>
            <person name="Thomson S."/>
            <person name="David C."/>
            <person name="Testolin R."/>
            <person name="Huang H."/>
            <person name="Hellens R.P."/>
            <person name="Schaffer R.J."/>
        </authorList>
    </citation>
    <scope>NUCLEOTIDE SEQUENCE [LARGE SCALE GENOMIC DNA]</scope>
    <source>
        <strain evidence="6">cv. Red5</strain>
    </source>
</reference>
<name>A0A2R6R8B4_ACTCC</name>
<dbReference type="EMBL" id="NKQK01000008">
    <property type="protein sequence ID" value="PSS23786.1"/>
    <property type="molecule type" value="Genomic_DNA"/>
</dbReference>
<dbReference type="Gramene" id="PSS23786">
    <property type="protein sequence ID" value="PSS23786"/>
    <property type="gene ID" value="CEY00_Acc08609"/>
</dbReference>
<evidence type="ECO:0000313" key="5">
    <source>
        <dbReference type="EMBL" id="PSS23786.1"/>
    </source>
</evidence>
<organism evidence="5 6">
    <name type="scientific">Actinidia chinensis var. chinensis</name>
    <name type="common">Chinese soft-hair kiwi</name>
    <dbReference type="NCBI Taxonomy" id="1590841"/>
    <lineage>
        <taxon>Eukaryota</taxon>
        <taxon>Viridiplantae</taxon>
        <taxon>Streptophyta</taxon>
        <taxon>Embryophyta</taxon>
        <taxon>Tracheophyta</taxon>
        <taxon>Spermatophyta</taxon>
        <taxon>Magnoliopsida</taxon>
        <taxon>eudicotyledons</taxon>
        <taxon>Gunneridae</taxon>
        <taxon>Pentapetalae</taxon>
        <taxon>asterids</taxon>
        <taxon>Ericales</taxon>
        <taxon>Actinidiaceae</taxon>
        <taxon>Actinidia</taxon>
    </lineage>
</organism>
<reference evidence="5 6" key="1">
    <citation type="submission" date="2017-07" db="EMBL/GenBank/DDBJ databases">
        <title>An improved, manually edited Actinidia chinensis var. chinensis (kiwifruit) genome highlights the challenges associated with draft genomes and gene prediction in plants.</title>
        <authorList>
            <person name="Pilkington S."/>
            <person name="Crowhurst R."/>
            <person name="Hilario E."/>
            <person name="Nardozza S."/>
            <person name="Fraser L."/>
            <person name="Peng Y."/>
            <person name="Gunaseelan K."/>
            <person name="Simpson R."/>
            <person name="Tahir J."/>
            <person name="Deroles S."/>
            <person name="Templeton K."/>
            <person name="Luo Z."/>
            <person name="Davy M."/>
            <person name="Cheng C."/>
            <person name="Mcneilage M."/>
            <person name="Scaglione D."/>
            <person name="Liu Y."/>
            <person name="Zhang Q."/>
            <person name="Datson P."/>
            <person name="De Silva N."/>
            <person name="Gardiner S."/>
            <person name="Bassett H."/>
            <person name="Chagne D."/>
            <person name="Mccallum J."/>
            <person name="Dzierzon H."/>
            <person name="Deng C."/>
            <person name="Wang Y.-Y."/>
            <person name="Barron N."/>
            <person name="Manako K."/>
            <person name="Bowen J."/>
            <person name="Foster T."/>
            <person name="Erridge Z."/>
            <person name="Tiffin H."/>
            <person name="Waite C."/>
            <person name="Davies K."/>
            <person name="Grierson E."/>
            <person name="Laing W."/>
            <person name="Kirk R."/>
            <person name="Chen X."/>
            <person name="Wood M."/>
            <person name="Montefiori M."/>
            <person name="Brummell D."/>
            <person name="Schwinn K."/>
            <person name="Catanach A."/>
            <person name="Fullerton C."/>
            <person name="Li D."/>
            <person name="Meiyalaghan S."/>
            <person name="Nieuwenhuizen N."/>
            <person name="Read N."/>
            <person name="Prakash R."/>
            <person name="Hunter D."/>
            <person name="Zhang H."/>
            <person name="Mckenzie M."/>
            <person name="Knabel M."/>
            <person name="Harris A."/>
            <person name="Allan A."/>
            <person name="Chen A."/>
            <person name="Janssen B."/>
            <person name="Plunkett B."/>
            <person name="Dwamena C."/>
            <person name="Voogd C."/>
            <person name="Leif D."/>
            <person name="Lafferty D."/>
            <person name="Souleyre E."/>
            <person name="Varkonyi-Gasic E."/>
            <person name="Gambi F."/>
            <person name="Hanley J."/>
            <person name="Yao J.-L."/>
            <person name="Cheung J."/>
            <person name="David K."/>
            <person name="Warren B."/>
            <person name="Marsh K."/>
            <person name="Snowden K."/>
            <person name="Lin-Wang K."/>
            <person name="Brian L."/>
            <person name="Martinez-Sanchez M."/>
            <person name="Wang M."/>
            <person name="Ileperuma N."/>
            <person name="Macnee N."/>
            <person name="Campin R."/>
            <person name="Mcatee P."/>
            <person name="Drummond R."/>
            <person name="Espley R."/>
            <person name="Ireland H."/>
            <person name="Wu R."/>
            <person name="Atkinson R."/>
            <person name="Karunairetnam S."/>
            <person name="Bulley S."/>
            <person name="Chunkath S."/>
            <person name="Hanley Z."/>
            <person name="Storey R."/>
            <person name="Thrimawithana A."/>
            <person name="Thomson S."/>
            <person name="David C."/>
            <person name="Testolin R."/>
        </authorList>
    </citation>
    <scope>NUCLEOTIDE SEQUENCE [LARGE SCALE GENOMIC DNA]</scope>
    <source>
        <strain evidence="6">cv. Red5</strain>
        <tissue evidence="5">Young leaf</tissue>
    </source>
</reference>
<evidence type="ECO:0000259" key="4">
    <source>
        <dbReference type="Pfam" id="PF11566"/>
    </source>
</evidence>
<comment type="caution">
    <text evidence="5">The sequence shown here is derived from an EMBL/GenBank/DDBJ whole genome shotgun (WGS) entry which is preliminary data.</text>
</comment>
<keyword evidence="2 5" id="KW-0647">Proteasome</keyword>
<accession>A0A2R6R8B4</accession>
<dbReference type="OrthoDB" id="1302279at2759"/>
<evidence type="ECO:0000256" key="3">
    <source>
        <dbReference type="SAM" id="Phobius"/>
    </source>
</evidence>
<protein>
    <submittedName>
        <fullName evidence="5">Proteasome inhibitor</fullName>
    </submittedName>
</protein>
<dbReference type="InParanoid" id="A0A2R6R8B4"/>
<dbReference type="GO" id="GO:0043161">
    <property type="term" value="P:proteasome-mediated ubiquitin-dependent protein catabolic process"/>
    <property type="evidence" value="ECO:0007669"/>
    <property type="project" value="InterPro"/>
</dbReference>
<dbReference type="GO" id="GO:0004866">
    <property type="term" value="F:endopeptidase inhibitor activity"/>
    <property type="evidence" value="ECO:0007669"/>
    <property type="project" value="InterPro"/>
</dbReference>
<evidence type="ECO:0000256" key="1">
    <source>
        <dbReference type="ARBA" id="ARBA00006405"/>
    </source>
</evidence>
<dbReference type="STRING" id="1590841.A0A2R6R8B4"/>
<keyword evidence="3" id="KW-1133">Transmembrane helix</keyword>